<sequence>MDPTLIRCERRGAGRPMIMLHGLGDRRQCWRSVSADLLREYEVVCVDLPGFGSSPAPEPDEPYDVHSLTTAVQEFCALHGFERPHVVGNSLGGAIALELGVRGVAGSVTVFSPIGFSDALARLGMRAAGGAARLVGHVPLRVKERLADTAAARALARAVLRGNPASPQARETRFAVRGLEPGSPFIRMVPRVAAYSFEARPIACPVTIAWGDRDRTLLPTSAIAAHLRVPHARMVSLIGCGHIPMVDDPVSVTEQIRWTCRAADRVVFS</sequence>
<evidence type="ECO:0000313" key="2">
    <source>
        <dbReference type="EMBL" id="NYJ34966.1"/>
    </source>
</evidence>
<reference evidence="2 3" key="1">
    <citation type="submission" date="2020-07" db="EMBL/GenBank/DDBJ databases">
        <title>Sequencing the genomes of 1000 actinobacteria strains.</title>
        <authorList>
            <person name="Klenk H.-P."/>
        </authorList>
    </citation>
    <scope>NUCLEOTIDE SEQUENCE [LARGE SCALE GENOMIC DNA]</scope>
    <source>
        <strain evidence="2 3">DSM 44442</strain>
    </source>
</reference>
<feature type="domain" description="AB hydrolase-1" evidence="1">
    <location>
        <begin position="18"/>
        <end position="250"/>
    </location>
</feature>
<dbReference type="InterPro" id="IPR000073">
    <property type="entry name" value="AB_hydrolase_1"/>
</dbReference>
<dbReference type="PANTHER" id="PTHR43798:SF33">
    <property type="entry name" value="HYDROLASE, PUTATIVE (AFU_ORTHOLOGUE AFUA_2G14860)-RELATED"/>
    <property type="match status" value="1"/>
</dbReference>
<dbReference type="Pfam" id="PF12697">
    <property type="entry name" value="Abhydrolase_6"/>
    <property type="match status" value="1"/>
</dbReference>
<evidence type="ECO:0000313" key="3">
    <source>
        <dbReference type="Proteomes" id="UP000572051"/>
    </source>
</evidence>
<dbReference type="Gene3D" id="3.40.50.1820">
    <property type="entry name" value="alpha/beta hydrolase"/>
    <property type="match status" value="1"/>
</dbReference>
<dbReference type="InterPro" id="IPR050266">
    <property type="entry name" value="AB_hydrolase_sf"/>
</dbReference>
<dbReference type="PRINTS" id="PR00111">
    <property type="entry name" value="ABHYDROLASE"/>
</dbReference>
<protein>
    <submittedName>
        <fullName evidence="2">Pimeloyl-ACP methyl ester carboxylesterase</fullName>
    </submittedName>
</protein>
<keyword evidence="3" id="KW-1185">Reference proteome</keyword>
<dbReference type="AlphaFoldDB" id="A0A7Z0JAB8"/>
<dbReference type="PANTHER" id="PTHR43798">
    <property type="entry name" value="MONOACYLGLYCEROL LIPASE"/>
    <property type="match status" value="1"/>
</dbReference>
<comment type="caution">
    <text evidence="2">The sequence shown here is derived from an EMBL/GenBank/DDBJ whole genome shotgun (WGS) entry which is preliminary data.</text>
</comment>
<dbReference type="GO" id="GO:0016020">
    <property type="term" value="C:membrane"/>
    <property type="evidence" value="ECO:0007669"/>
    <property type="project" value="TreeGrafter"/>
</dbReference>
<gene>
    <name evidence="2" type="ORF">HNR10_002847</name>
</gene>
<name>A0A7Z0JAB8_9ACTN</name>
<dbReference type="Proteomes" id="UP000572051">
    <property type="component" value="Unassembled WGS sequence"/>
</dbReference>
<dbReference type="SUPFAM" id="SSF53474">
    <property type="entry name" value="alpha/beta-Hydrolases"/>
    <property type="match status" value="1"/>
</dbReference>
<dbReference type="InterPro" id="IPR029058">
    <property type="entry name" value="AB_hydrolase_fold"/>
</dbReference>
<accession>A0A7Z0JAB8</accession>
<organism evidence="2 3">
    <name type="scientific">Nocardiopsis aegyptia</name>
    <dbReference type="NCBI Taxonomy" id="220378"/>
    <lineage>
        <taxon>Bacteria</taxon>
        <taxon>Bacillati</taxon>
        <taxon>Actinomycetota</taxon>
        <taxon>Actinomycetes</taxon>
        <taxon>Streptosporangiales</taxon>
        <taxon>Nocardiopsidaceae</taxon>
        <taxon>Nocardiopsis</taxon>
    </lineage>
</organism>
<evidence type="ECO:0000259" key="1">
    <source>
        <dbReference type="Pfam" id="PF12697"/>
    </source>
</evidence>
<dbReference type="EMBL" id="JACCFS010000001">
    <property type="protein sequence ID" value="NYJ34966.1"/>
    <property type="molecule type" value="Genomic_DNA"/>
</dbReference>
<proteinExistence type="predicted"/>
<dbReference type="GO" id="GO:0003824">
    <property type="term" value="F:catalytic activity"/>
    <property type="evidence" value="ECO:0007669"/>
    <property type="project" value="UniProtKB-ARBA"/>
</dbReference>
<dbReference type="RefSeq" id="WP_179823872.1">
    <property type="nucleotide sequence ID" value="NZ_JACCFS010000001.1"/>
</dbReference>